<keyword evidence="1" id="KW-1133">Transmembrane helix</keyword>
<evidence type="ECO:0000256" key="1">
    <source>
        <dbReference type="SAM" id="Phobius"/>
    </source>
</evidence>
<dbReference type="KEGG" id="bvo:Pan97_52710"/>
<evidence type="ECO:0000313" key="3">
    <source>
        <dbReference type="Proteomes" id="UP000318626"/>
    </source>
</evidence>
<protein>
    <submittedName>
        <fullName evidence="2">Uncharacterized protein</fullName>
    </submittedName>
</protein>
<sequence>MTGTIIVYSLMSLALLVGSLVSLSNEPRIRGWRNLAMLSIFILGIVSLLVAGWMMATIVWLSCAVVSALLYKVYDLVARAKHSPKDDETEEPPQSIFTLLLHSLLAWPLIFLEGFEYLCTELFPSQLAIPPSDQANVDEDPSA</sequence>
<reference evidence="3" key="1">
    <citation type="submission" date="2019-02" db="EMBL/GenBank/DDBJ databases">
        <title>Deep-cultivation of Planctomycetes and their phenomic and genomic characterization uncovers novel biology.</title>
        <authorList>
            <person name="Wiegand S."/>
            <person name="Jogler M."/>
            <person name="Boedeker C."/>
            <person name="Pinto D."/>
            <person name="Vollmers J."/>
            <person name="Rivas-Marin E."/>
            <person name="Kohn T."/>
            <person name="Peeters S.H."/>
            <person name="Heuer A."/>
            <person name="Rast P."/>
            <person name="Oberbeckmann S."/>
            <person name="Bunk B."/>
            <person name="Jeske O."/>
            <person name="Meyerdierks A."/>
            <person name="Storesund J.E."/>
            <person name="Kallscheuer N."/>
            <person name="Luecker S."/>
            <person name="Lage O.M."/>
            <person name="Pohl T."/>
            <person name="Merkel B.J."/>
            <person name="Hornburger P."/>
            <person name="Mueller R.-W."/>
            <person name="Bruemmer F."/>
            <person name="Labrenz M."/>
            <person name="Spormann A.M."/>
            <person name="Op den Camp H."/>
            <person name="Overmann J."/>
            <person name="Amann R."/>
            <person name="Jetten M.S.M."/>
            <person name="Mascher T."/>
            <person name="Medema M.H."/>
            <person name="Devos D.P."/>
            <person name="Kaster A.-K."/>
            <person name="Ovreas L."/>
            <person name="Rohde M."/>
            <person name="Galperin M.Y."/>
            <person name="Jogler C."/>
        </authorList>
    </citation>
    <scope>NUCLEOTIDE SEQUENCE [LARGE SCALE GENOMIC DNA]</scope>
    <source>
        <strain evidence="3">Pan97</strain>
    </source>
</reference>
<keyword evidence="3" id="KW-1185">Reference proteome</keyword>
<organism evidence="2 3">
    <name type="scientific">Bremerella volcania</name>
    <dbReference type="NCBI Taxonomy" id="2527984"/>
    <lineage>
        <taxon>Bacteria</taxon>
        <taxon>Pseudomonadati</taxon>
        <taxon>Planctomycetota</taxon>
        <taxon>Planctomycetia</taxon>
        <taxon>Pirellulales</taxon>
        <taxon>Pirellulaceae</taxon>
        <taxon>Bremerella</taxon>
    </lineage>
</organism>
<proteinExistence type="predicted"/>
<name>A0A518CG28_9BACT</name>
<evidence type="ECO:0000313" key="2">
    <source>
        <dbReference type="EMBL" id="QDU78188.1"/>
    </source>
</evidence>
<dbReference type="RefSeq" id="WP_144977814.1">
    <property type="nucleotide sequence ID" value="NZ_CP036289.1"/>
</dbReference>
<dbReference type="OrthoDB" id="288401at2"/>
<dbReference type="AlphaFoldDB" id="A0A518CG28"/>
<dbReference type="EMBL" id="CP036289">
    <property type="protein sequence ID" value="QDU78188.1"/>
    <property type="molecule type" value="Genomic_DNA"/>
</dbReference>
<feature type="transmembrane region" description="Helical" evidence="1">
    <location>
        <begin position="58"/>
        <end position="74"/>
    </location>
</feature>
<gene>
    <name evidence="2" type="ORF">Pan97_52710</name>
</gene>
<dbReference type="Proteomes" id="UP000318626">
    <property type="component" value="Chromosome"/>
</dbReference>
<accession>A0A518CG28</accession>
<feature type="transmembrane region" description="Helical" evidence="1">
    <location>
        <begin position="35"/>
        <end position="52"/>
    </location>
</feature>
<keyword evidence="1" id="KW-0472">Membrane</keyword>
<keyword evidence="1" id="KW-0812">Transmembrane</keyword>
<feature type="transmembrane region" description="Helical" evidence="1">
    <location>
        <begin position="6"/>
        <end position="23"/>
    </location>
</feature>